<dbReference type="PANTHER" id="PTHR28008:SF1">
    <property type="entry name" value="DOMAIN PROTEIN, PUTATIVE (AFU_ORTHOLOGUE AFUA_3G10980)-RELATED"/>
    <property type="match status" value="1"/>
</dbReference>
<protein>
    <submittedName>
        <fullName evidence="3">VanZ family protein</fullName>
    </submittedName>
</protein>
<dbReference type="Proteomes" id="UP000002027">
    <property type="component" value="Chromosome 1"/>
</dbReference>
<accession>D1C4H4</accession>
<reference evidence="4" key="1">
    <citation type="submission" date="2009-11" db="EMBL/GenBank/DDBJ databases">
        <title>The complete chromosome 1 of Sphaerobacter thermophilus DSM 20745.</title>
        <authorList>
            <person name="Lucas S."/>
            <person name="Copeland A."/>
            <person name="Lapidus A."/>
            <person name="Glavina del Rio T."/>
            <person name="Dalin E."/>
            <person name="Tice H."/>
            <person name="Bruce D."/>
            <person name="Goodwin L."/>
            <person name="Pitluck S."/>
            <person name="Kyrpides N."/>
            <person name="Mavromatis K."/>
            <person name="Ivanova N."/>
            <person name="Mikhailova N."/>
            <person name="LaButti K.M."/>
            <person name="Clum A."/>
            <person name="Sun H.I."/>
            <person name="Brettin T."/>
            <person name="Detter J.C."/>
            <person name="Han C."/>
            <person name="Larimer F."/>
            <person name="Land M."/>
            <person name="Hauser L."/>
            <person name="Markowitz V."/>
            <person name="Cheng J.F."/>
            <person name="Hugenholtz P."/>
            <person name="Woyke T."/>
            <person name="Wu D."/>
            <person name="Steenblock K."/>
            <person name="Schneider S."/>
            <person name="Pukall R."/>
            <person name="Goeker M."/>
            <person name="Klenk H.P."/>
            <person name="Eisen J.A."/>
        </authorList>
    </citation>
    <scope>NUCLEOTIDE SEQUENCE [LARGE SCALE GENOMIC DNA]</scope>
    <source>
        <strain evidence="4">ATCC 49802 / DSM 20745 / S 6022</strain>
    </source>
</reference>
<keyword evidence="1" id="KW-1133">Transmembrane helix</keyword>
<dbReference type="HOGENOM" id="CLU_096028_5_3_0"/>
<keyword evidence="1" id="KW-0472">Membrane</keyword>
<gene>
    <name evidence="3" type="ordered locus">Sthe_1707</name>
</gene>
<dbReference type="NCBIfam" id="NF037970">
    <property type="entry name" value="vanZ_1"/>
    <property type="match status" value="1"/>
</dbReference>
<dbReference type="KEGG" id="sti:Sthe_1707"/>
<feature type="transmembrane region" description="Helical" evidence="1">
    <location>
        <begin position="38"/>
        <end position="61"/>
    </location>
</feature>
<evidence type="ECO:0000256" key="1">
    <source>
        <dbReference type="SAM" id="Phobius"/>
    </source>
</evidence>
<dbReference type="STRING" id="479434.Sthe_1707"/>
<dbReference type="RefSeq" id="WP_012872188.1">
    <property type="nucleotide sequence ID" value="NC_013523.1"/>
</dbReference>
<dbReference type="InterPro" id="IPR006976">
    <property type="entry name" value="VanZ-like"/>
</dbReference>
<evidence type="ECO:0000313" key="4">
    <source>
        <dbReference type="Proteomes" id="UP000002027"/>
    </source>
</evidence>
<evidence type="ECO:0000259" key="2">
    <source>
        <dbReference type="Pfam" id="PF04892"/>
    </source>
</evidence>
<dbReference type="AlphaFoldDB" id="D1C4H4"/>
<keyword evidence="4" id="KW-1185">Reference proteome</keyword>
<reference evidence="3 4" key="2">
    <citation type="journal article" date="2010" name="Stand. Genomic Sci.">
        <title>Complete genome sequence of Desulfohalobium retbaense type strain (HR(100)).</title>
        <authorList>
            <person name="Spring S."/>
            <person name="Nolan M."/>
            <person name="Lapidus A."/>
            <person name="Glavina Del Rio T."/>
            <person name="Copeland A."/>
            <person name="Tice H."/>
            <person name="Cheng J.F."/>
            <person name="Lucas S."/>
            <person name="Land M."/>
            <person name="Chen F."/>
            <person name="Bruce D."/>
            <person name="Goodwin L."/>
            <person name="Pitluck S."/>
            <person name="Ivanova N."/>
            <person name="Mavromatis K."/>
            <person name="Mikhailova N."/>
            <person name="Pati A."/>
            <person name="Chen A."/>
            <person name="Palaniappan K."/>
            <person name="Hauser L."/>
            <person name="Chang Y.J."/>
            <person name="Jeffries C.D."/>
            <person name="Munk C."/>
            <person name="Kiss H."/>
            <person name="Chain P."/>
            <person name="Han C."/>
            <person name="Brettin T."/>
            <person name="Detter J.C."/>
            <person name="Schuler E."/>
            <person name="Goker M."/>
            <person name="Rohde M."/>
            <person name="Bristow J."/>
            <person name="Eisen J.A."/>
            <person name="Markowitz V."/>
            <person name="Hugenholtz P."/>
            <person name="Kyrpides N.C."/>
            <person name="Klenk H.P."/>
        </authorList>
    </citation>
    <scope>NUCLEOTIDE SEQUENCE [LARGE SCALE GENOMIC DNA]</scope>
    <source>
        <strain evidence="4">ATCC 49802 / DSM 20745 / S 6022</strain>
    </source>
</reference>
<dbReference type="EMBL" id="CP001823">
    <property type="protein sequence ID" value="ACZ39141.1"/>
    <property type="molecule type" value="Genomic_DNA"/>
</dbReference>
<dbReference type="Pfam" id="PF04892">
    <property type="entry name" value="VanZ"/>
    <property type="match status" value="1"/>
</dbReference>
<feature type="transmembrane region" description="Helical" evidence="1">
    <location>
        <begin position="9"/>
        <end position="26"/>
    </location>
</feature>
<feature type="domain" description="VanZ-like" evidence="2">
    <location>
        <begin position="42"/>
        <end position="119"/>
    </location>
</feature>
<name>D1C4H4_SPHTD</name>
<keyword evidence="1" id="KW-0812">Transmembrane</keyword>
<dbReference type="InParanoid" id="D1C4H4"/>
<organism evidence="3 4">
    <name type="scientific">Sphaerobacter thermophilus (strain ATCC 49802 / DSM 20745 / KCCM 41009 / NCIMB 13125 / S 6022)</name>
    <dbReference type="NCBI Taxonomy" id="479434"/>
    <lineage>
        <taxon>Bacteria</taxon>
        <taxon>Pseudomonadati</taxon>
        <taxon>Thermomicrobiota</taxon>
        <taxon>Thermomicrobia</taxon>
        <taxon>Sphaerobacterales</taxon>
        <taxon>Sphaerobacterineae</taxon>
        <taxon>Sphaerobacteraceae</taxon>
        <taxon>Sphaerobacter</taxon>
    </lineage>
</organism>
<sequence length="145" mass="15542">MNRRRRVRVARRWVAVALWATVIYMLSDQSRIPTAPGLSTQLTAIAGHLIAYGILGFLLAAALQESGAGPRRAARLALVLAVLYGISDEWHQSFVPGRDPSLGDLLADAIGAALGVTLHAVRITTALVRRQRAARPDGSPPRTSS</sequence>
<proteinExistence type="predicted"/>
<evidence type="ECO:0000313" key="3">
    <source>
        <dbReference type="EMBL" id="ACZ39141.1"/>
    </source>
</evidence>
<dbReference type="eggNOG" id="COG5652">
    <property type="taxonomic scope" value="Bacteria"/>
</dbReference>
<dbReference type="PANTHER" id="PTHR28008">
    <property type="entry name" value="DOMAIN PROTEIN, PUTATIVE (AFU_ORTHOLOGUE AFUA_3G10980)-RELATED"/>
    <property type="match status" value="1"/>
</dbReference>